<dbReference type="InterPro" id="IPR000330">
    <property type="entry name" value="SNF2_N"/>
</dbReference>
<evidence type="ECO:0000259" key="6">
    <source>
        <dbReference type="PROSITE" id="PS51194"/>
    </source>
</evidence>
<dbReference type="SMART" id="SM00490">
    <property type="entry name" value="HELICc"/>
    <property type="match status" value="1"/>
</dbReference>
<dbReference type="RefSeq" id="WP_371951819.1">
    <property type="nucleotide sequence ID" value="NZ_JAXCEI010000009.1"/>
</dbReference>
<dbReference type="SUPFAM" id="SSF52540">
    <property type="entry name" value="P-loop containing nucleoside triphosphate hydrolases"/>
    <property type="match status" value="1"/>
</dbReference>
<dbReference type="Proteomes" id="UP001569963">
    <property type="component" value="Unassembled WGS sequence"/>
</dbReference>
<keyword evidence="2" id="KW-0378">Hydrolase</keyword>
<evidence type="ECO:0000256" key="1">
    <source>
        <dbReference type="ARBA" id="ARBA00022741"/>
    </source>
</evidence>
<dbReference type="InterPro" id="IPR049730">
    <property type="entry name" value="SNF2/RAD54-like_C"/>
</dbReference>
<name>A0ABV4QES5_9ACTN</name>
<keyword evidence="3 7" id="KW-0347">Helicase</keyword>
<dbReference type="InterPro" id="IPR027417">
    <property type="entry name" value="P-loop_NTPase"/>
</dbReference>
<reference evidence="7 8" key="1">
    <citation type="submission" date="2023-11" db="EMBL/GenBank/DDBJ databases">
        <title>Actinomadura monticuli sp. nov., isolated from volcanic ash.</title>
        <authorList>
            <person name="Lee S.D."/>
            <person name="Yang H."/>
            <person name="Kim I.S."/>
        </authorList>
    </citation>
    <scope>NUCLEOTIDE SEQUENCE [LARGE SCALE GENOMIC DNA]</scope>
    <source>
        <strain evidence="7 8">DLS-62</strain>
    </source>
</reference>
<evidence type="ECO:0000256" key="3">
    <source>
        <dbReference type="ARBA" id="ARBA00022806"/>
    </source>
</evidence>
<dbReference type="Pfam" id="PF00271">
    <property type="entry name" value="Helicase_C"/>
    <property type="match status" value="1"/>
</dbReference>
<dbReference type="PANTHER" id="PTHR45766">
    <property type="entry name" value="DNA ANNEALING HELICASE AND ENDONUCLEASE ZRANB3 FAMILY MEMBER"/>
    <property type="match status" value="1"/>
</dbReference>
<dbReference type="InterPro" id="IPR001650">
    <property type="entry name" value="Helicase_C-like"/>
</dbReference>
<gene>
    <name evidence="7" type="ORF">SM611_22290</name>
</gene>
<comment type="caution">
    <text evidence="7">The sequence shown here is derived from an EMBL/GenBank/DDBJ whole genome shotgun (WGS) entry which is preliminary data.</text>
</comment>
<evidence type="ECO:0000256" key="2">
    <source>
        <dbReference type="ARBA" id="ARBA00022801"/>
    </source>
</evidence>
<accession>A0ABV4QES5</accession>
<dbReference type="PROSITE" id="PS51194">
    <property type="entry name" value="HELICASE_CTER"/>
    <property type="match status" value="1"/>
</dbReference>
<keyword evidence="1" id="KW-0547">Nucleotide-binding</keyword>
<organism evidence="7 8">
    <name type="scientific">Actinomadura monticuli</name>
    <dbReference type="NCBI Taxonomy" id="3097367"/>
    <lineage>
        <taxon>Bacteria</taxon>
        <taxon>Bacillati</taxon>
        <taxon>Actinomycetota</taxon>
        <taxon>Actinomycetes</taxon>
        <taxon>Streptosporangiales</taxon>
        <taxon>Thermomonosporaceae</taxon>
        <taxon>Actinomadura</taxon>
    </lineage>
</organism>
<evidence type="ECO:0000259" key="5">
    <source>
        <dbReference type="PROSITE" id="PS51192"/>
    </source>
</evidence>
<keyword evidence="4" id="KW-0067">ATP-binding</keyword>
<dbReference type="Pfam" id="PF00176">
    <property type="entry name" value="SNF2-rel_dom"/>
    <property type="match status" value="1"/>
</dbReference>
<feature type="domain" description="Helicase C-terminal" evidence="6">
    <location>
        <begin position="471"/>
        <end position="642"/>
    </location>
</feature>
<dbReference type="Gene3D" id="3.40.50.10810">
    <property type="entry name" value="Tandem AAA-ATPase domain"/>
    <property type="match status" value="1"/>
</dbReference>
<keyword evidence="8" id="KW-1185">Reference proteome</keyword>
<dbReference type="CDD" id="cd18793">
    <property type="entry name" value="SF2_C_SNF"/>
    <property type="match status" value="1"/>
</dbReference>
<evidence type="ECO:0000256" key="4">
    <source>
        <dbReference type="ARBA" id="ARBA00022840"/>
    </source>
</evidence>
<dbReference type="CDD" id="cd18011">
    <property type="entry name" value="DEXDc_RapA"/>
    <property type="match status" value="1"/>
</dbReference>
<dbReference type="PANTHER" id="PTHR45766:SF6">
    <property type="entry name" value="SWI_SNF-RELATED MATRIX-ASSOCIATED ACTIN-DEPENDENT REGULATOR OF CHROMATIN SUBFAMILY A-LIKE PROTEIN 1"/>
    <property type="match status" value="1"/>
</dbReference>
<protein>
    <submittedName>
        <fullName evidence="7">Helicase-related protein</fullName>
    </submittedName>
</protein>
<dbReference type="SMART" id="SM00487">
    <property type="entry name" value="DEXDc"/>
    <property type="match status" value="1"/>
</dbReference>
<dbReference type="InterPro" id="IPR014001">
    <property type="entry name" value="Helicase_ATP-bd"/>
</dbReference>
<dbReference type="Gene3D" id="3.40.50.300">
    <property type="entry name" value="P-loop containing nucleotide triphosphate hydrolases"/>
    <property type="match status" value="1"/>
</dbReference>
<sequence length="974" mass="106830">MSINVPEAAQFAPGVLVRARGREWVVQPGSDAELLVLRPLGGAQDDLVGVLPALEKVETASFPPPTPDDLGDQSSAGLLRSALRIGFRSGAGPFRSLAQLAVDPRSYQFVPLLMALRQETVRLLIADDVGIGKTIESGLIAAEMLAQGEASGLAVLCSPALAEQWQDELRDKFGIDTELVLASTVPRLERSLDIGESLFQRHPNVIVSTDYIKNPRHRDEFIRHCPDLVIVDEAHTCVAAGSTGSRDGRQLRHELVGKVAADASRHLILVTATPHSGKDEAFRNLLGLLDPELETVPLDTDAGRRRLARHFVQRRRADIRTYIGEETPFPKDRESKEVSYKLSAEYRKLFTAVVDYAREQALDESDGVVRQRVRWWSALALLRSLASSPRAAAQTLRTRAANLDAKTVPEADELGRIAVMDLTDDDSTQAVDAAPGADLEDADGTAPQQRLRRMAKQAEALEGAADTKLGELTRLVKKLLKDGYNPIVFCRFIPTAEYVAEHLGDALGKKTEVVSVTGTLSPKQRIARIERMISGAPADEDTEERTRPEQRVLVATDCLSEGVNLQEGFDAVIHYDLAWNPTRHEQREGRVDRYGQRRDVVRTVTLYGSDNQIDGIVLDILIRKHAEIRKATGVSVAVLDESDSVVNAVLEGLLLREEDAEQLSFDFGFTSKRDDLHADWVSAAERERASRARFAQHAIHADEVAREVTEIRAALGSGAEAAEFVRTAVVKLRGQISREAADGSFTADTGGLPSTLMSGLEAVLGPKNAREIAFHPLPPVKRGEAALVRTDATVNTIARFVLDAALDPKLDDWQRPARRCGVIRTAAVPTRTTLLLVRYRFHLTLPTRDGGRRQQIAEDARVLAFRGSPAKAEWLSENEALALLDVRADENTAPEFATATATRILDGLETLQPYLDQYGRDLADGLRASHARVREATRRRETGVVVRGLRVEADPNADVLGLYVYLPVTGEAAR</sequence>
<dbReference type="EMBL" id="JAXCEI010000009">
    <property type="protein sequence ID" value="MFA1541668.1"/>
    <property type="molecule type" value="Genomic_DNA"/>
</dbReference>
<dbReference type="InterPro" id="IPR038718">
    <property type="entry name" value="SNF2-like_sf"/>
</dbReference>
<evidence type="ECO:0000313" key="8">
    <source>
        <dbReference type="Proteomes" id="UP001569963"/>
    </source>
</evidence>
<proteinExistence type="predicted"/>
<feature type="domain" description="Helicase ATP-binding" evidence="5">
    <location>
        <begin position="114"/>
        <end position="292"/>
    </location>
</feature>
<dbReference type="GO" id="GO:0004386">
    <property type="term" value="F:helicase activity"/>
    <property type="evidence" value="ECO:0007669"/>
    <property type="project" value="UniProtKB-KW"/>
</dbReference>
<evidence type="ECO:0000313" key="7">
    <source>
        <dbReference type="EMBL" id="MFA1541668.1"/>
    </source>
</evidence>
<dbReference type="PROSITE" id="PS51192">
    <property type="entry name" value="HELICASE_ATP_BIND_1"/>
    <property type="match status" value="1"/>
</dbReference>
<dbReference type="InterPro" id="IPR057342">
    <property type="entry name" value="DEXDc_RapA"/>
</dbReference>